<reference evidence="5 6" key="1">
    <citation type="submission" date="2017-06" db="EMBL/GenBank/DDBJ databases">
        <title>Genome Sequencing of the methanotroph Methylovulum psychrotolerants str. HV10-M2 isolated from a high-altitude environment.</title>
        <authorList>
            <person name="Mateos-Rivera A."/>
        </authorList>
    </citation>
    <scope>NUCLEOTIDE SEQUENCE [LARGE SCALE GENOMIC DNA]</scope>
    <source>
        <strain evidence="5 6">HV10_M2</strain>
    </source>
</reference>
<dbReference type="PROSITE" id="PS50977">
    <property type="entry name" value="HTH_TETR_2"/>
    <property type="match status" value="1"/>
</dbReference>
<evidence type="ECO:0000256" key="3">
    <source>
        <dbReference type="SAM" id="MobiDB-lite"/>
    </source>
</evidence>
<evidence type="ECO:0000313" key="5">
    <source>
        <dbReference type="EMBL" id="ASF46922.1"/>
    </source>
</evidence>
<feature type="DNA-binding region" description="H-T-H motif" evidence="2">
    <location>
        <begin position="36"/>
        <end position="55"/>
    </location>
</feature>
<name>A0A1Z4C077_9GAMM</name>
<feature type="domain" description="HTH tetR-type" evidence="4">
    <location>
        <begin position="13"/>
        <end position="73"/>
    </location>
</feature>
<dbReference type="InterPro" id="IPR009057">
    <property type="entry name" value="Homeodomain-like_sf"/>
</dbReference>
<dbReference type="GO" id="GO:0000976">
    <property type="term" value="F:transcription cis-regulatory region binding"/>
    <property type="evidence" value="ECO:0007669"/>
    <property type="project" value="TreeGrafter"/>
</dbReference>
<dbReference type="SUPFAM" id="SSF46689">
    <property type="entry name" value="Homeodomain-like"/>
    <property type="match status" value="1"/>
</dbReference>
<dbReference type="Pfam" id="PF00440">
    <property type="entry name" value="TetR_N"/>
    <property type="match status" value="1"/>
</dbReference>
<dbReference type="PANTHER" id="PTHR30055">
    <property type="entry name" value="HTH-TYPE TRANSCRIPTIONAL REGULATOR RUTR"/>
    <property type="match status" value="1"/>
</dbReference>
<feature type="region of interest" description="Disordered" evidence="3">
    <location>
        <begin position="212"/>
        <end position="232"/>
    </location>
</feature>
<dbReference type="PRINTS" id="PR00455">
    <property type="entry name" value="HTHTETR"/>
</dbReference>
<keyword evidence="1 2" id="KW-0238">DNA-binding</keyword>
<dbReference type="InterPro" id="IPR036271">
    <property type="entry name" value="Tet_transcr_reg_TetR-rel_C_sf"/>
</dbReference>
<proteinExistence type="predicted"/>
<dbReference type="InterPro" id="IPR050109">
    <property type="entry name" value="HTH-type_TetR-like_transc_reg"/>
</dbReference>
<gene>
    <name evidence="5" type="ORF">CEK71_13050</name>
</gene>
<accession>A0A1Z4C077</accession>
<organism evidence="5 6">
    <name type="scientific">Methylovulum psychrotolerans</name>
    <dbReference type="NCBI Taxonomy" id="1704499"/>
    <lineage>
        <taxon>Bacteria</taxon>
        <taxon>Pseudomonadati</taxon>
        <taxon>Pseudomonadota</taxon>
        <taxon>Gammaproteobacteria</taxon>
        <taxon>Methylococcales</taxon>
        <taxon>Methylococcaceae</taxon>
        <taxon>Methylovulum</taxon>
    </lineage>
</organism>
<dbReference type="AlphaFoldDB" id="A0A1Z4C077"/>
<protein>
    <submittedName>
        <fullName evidence="5">TetR family transcriptional regulator</fullName>
    </submittedName>
</protein>
<dbReference type="Pfam" id="PF14246">
    <property type="entry name" value="TetR_C_7"/>
    <property type="match status" value="1"/>
</dbReference>
<dbReference type="EMBL" id="CP022129">
    <property type="protein sequence ID" value="ASF46922.1"/>
    <property type="molecule type" value="Genomic_DNA"/>
</dbReference>
<evidence type="ECO:0000259" key="4">
    <source>
        <dbReference type="PROSITE" id="PS50977"/>
    </source>
</evidence>
<dbReference type="RefSeq" id="WP_088619794.1">
    <property type="nucleotide sequence ID" value="NZ_CP022129.1"/>
</dbReference>
<evidence type="ECO:0000256" key="2">
    <source>
        <dbReference type="PROSITE-ProRule" id="PRU00335"/>
    </source>
</evidence>
<dbReference type="Proteomes" id="UP000197019">
    <property type="component" value="Chromosome"/>
</dbReference>
<dbReference type="SUPFAM" id="SSF48498">
    <property type="entry name" value="Tetracyclin repressor-like, C-terminal domain"/>
    <property type="match status" value="1"/>
</dbReference>
<dbReference type="InterPro" id="IPR001647">
    <property type="entry name" value="HTH_TetR"/>
</dbReference>
<evidence type="ECO:0000256" key="1">
    <source>
        <dbReference type="ARBA" id="ARBA00023125"/>
    </source>
</evidence>
<feature type="compositionally biased region" description="Basic and acidic residues" evidence="3">
    <location>
        <begin position="218"/>
        <end position="232"/>
    </location>
</feature>
<dbReference type="Gene3D" id="1.10.357.10">
    <property type="entry name" value="Tetracycline Repressor, domain 2"/>
    <property type="match status" value="1"/>
</dbReference>
<dbReference type="GO" id="GO:0003700">
    <property type="term" value="F:DNA-binding transcription factor activity"/>
    <property type="evidence" value="ECO:0007669"/>
    <property type="project" value="TreeGrafter"/>
</dbReference>
<keyword evidence="6" id="KW-1185">Reference proteome</keyword>
<evidence type="ECO:0000313" key="6">
    <source>
        <dbReference type="Proteomes" id="UP000197019"/>
    </source>
</evidence>
<dbReference type="OrthoDB" id="8535430at2"/>
<dbReference type="PANTHER" id="PTHR30055:SF146">
    <property type="entry name" value="HTH-TYPE TRANSCRIPTIONAL DUAL REGULATOR CECR"/>
    <property type="match status" value="1"/>
</dbReference>
<dbReference type="KEGG" id="mpsy:CEK71_13050"/>
<dbReference type="InterPro" id="IPR039536">
    <property type="entry name" value="TetR_C_Proteobacteria"/>
</dbReference>
<sequence>MIKCGRPRKGEETLSRDRLVDSASQLFLEYGYGNLCLETVAKEARVSMRTIYSQFGGKAGLFGAVIKRCSDRFVTVLAENNVLEGQPEAALLDFAKHFLYGITRPDAVRLRTILLGEALRFPDLATQFYEQGPGRTQVHLAQFFARQQQAGHFLGTDPQVLADYFLGAFRSERFQKLQLGLAPTPDEAEIEAWARQTTTLFLYGSLKAGVDGNGNKAGMDEERGERNNSDNR</sequence>